<feature type="domain" description="PPM-type phosphatase" evidence="1">
    <location>
        <begin position="1"/>
        <end position="225"/>
    </location>
</feature>
<keyword evidence="3" id="KW-1185">Reference proteome</keyword>
<reference evidence="2" key="1">
    <citation type="submission" date="2022-05" db="EMBL/GenBank/DDBJ databases">
        <authorList>
            <person name="Jo J.-H."/>
            <person name="Im W.-T."/>
        </authorList>
    </citation>
    <scope>NUCLEOTIDE SEQUENCE</scope>
    <source>
        <strain evidence="2">RB56-2</strain>
    </source>
</reference>
<dbReference type="InterPro" id="IPR001932">
    <property type="entry name" value="PPM-type_phosphatase-like_dom"/>
</dbReference>
<proteinExistence type="predicted"/>
<gene>
    <name evidence="2" type="ORF">LZ518_07905</name>
</gene>
<evidence type="ECO:0000313" key="3">
    <source>
        <dbReference type="Proteomes" id="UP001165383"/>
    </source>
</evidence>
<protein>
    <submittedName>
        <fullName evidence="2">Protein phosphatase 2C domain-containing protein</fullName>
    </submittedName>
</protein>
<accession>A0ABT0SA78</accession>
<dbReference type="Pfam" id="PF13672">
    <property type="entry name" value="PP2C_2"/>
    <property type="match status" value="1"/>
</dbReference>
<dbReference type="SUPFAM" id="SSF81606">
    <property type="entry name" value="PP2C-like"/>
    <property type="match status" value="1"/>
</dbReference>
<dbReference type="SMART" id="SM00331">
    <property type="entry name" value="PP2C_SIG"/>
    <property type="match status" value="1"/>
</dbReference>
<dbReference type="PROSITE" id="PS51746">
    <property type="entry name" value="PPM_2"/>
    <property type="match status" value="1"/>
</dbReference>
<dbReference type="InterPro" id="IPR015655">
    <property type="entry name" value="PP2C"/>
</dbReference>
<dbReference type="Proteomes" id="UP001165383">
    <property type="component" value="Unassembled WGS sequence"/>
</dbReference>
<dbReference type="CDD" id="cd00143">
    <property type="entry name" value="PP2Cc"/>
    <property type="match status" value="1"/>
</dbReference>
<dbReference type="Gene3D" id="3.60.40.10">
    <property type="entry name" value="PPM-type phosphatase domain"/>
    <property type="match status" value="1"/>
</dbReference>
<sequence length="226" mass="23872">MGLRRKINEDSMIALTDRGLWAVADGMGGHEAGDVASGKVVEALGQLHTDTSLDVLVEQAISSLQNVNRQLIALAEAGGRRTIGTTVVGLAISDGLFCCFWAGDSRAYRVRGGVIEQISRDHSVVQDLVDAGMLDSAGARDHPNSNLITRAVGVAEDLKVDIVSGEVQSGDLFLLGSDGLTRMVDDDELAAELTSNSLDDAADRLIDMVLSRGAPDNVTLIITRCV</sequence>
<dbReference type="PANTHER" id="PTHR13832:SF827">
    <property type="entry name" value="PROTEIN PHOSPHATASE 1L"/>
    <property type="match status" value="1"/>
</dbReference>
<dbReference type="SMART" id="SM00332">
    <property type="entry name" value="PP2Cc"/>
    <property type="match status" value="1"/>
</dbReference>
<evidence type="ECO:0000313" key="2">
    <source>
        <dbReference type="EMBL" id="MCL6741052.1"/>
    </source>
</evidence>
<dbReference type="EMBL" id="JAMGBB010000001">
    <property type="protein sequence ID" value="MCL6741052.1"/>
    <property type="molecule type" value="Genomic_DNA"/>
</dbReference>
<comment type="caution">
    <text evidence="2">The sequence shown here is derived from an EMBL/GenBank/DDBJ whole genome shotgun (WGS) entry which is preliminary data.</text>
</comment>
<organism evidence="2 3">
    <name type="scientific">Sphingomonas brevis</name>
    <dbReference type="NCBI Taxonomy" id="2908206"/>
    <lineage>
        <taxon>Bacteria</taxon>
        <taxon>Pseudomonadati</taxon>
        <taxon>Pseudomonadota</taxon>
        <taxon>Alphaproteobacteria</taxon>
        <taxon>Sphingomonadales</taxon>
        <taxon>Sphingomonadaceae</taxon>
        <taxon>Sphingomonas</taxon>
    </lineage>
</organism>
<name>A0ABT0SA78_9SPHN</name>
<dbReference type="PANTHER" id="PTHR13832">
    <property type="entry name" value="PROTEIN PHOSPHATASE 2C"/>
    <property type="match status" value="1"/>
</dbReference>
<evidence type="ECO:0000259" key="1">
    <source>
        <dbReference type="PROSITE" id="PS51746"/>
    </source>
</evidence>
<dbReference type="RefSeq" id="WP_249915458.1">
    <property type="nucleotide sequence ID" value="NZ_JAMGBB010000001.1"/>
</dbReference>
<dbReference type="InterPro" id="IPR036457">
    <property type="entry name" value="PPM-type-like_dom_sf"/>
</dbReference>